<dbReference type="InterPro" id="IPR053728">
    <property type="entry name" value="Alginate_Permeability_Chnl"/>
</dbReference>
<protein>
    <recommendedName>
        <fullName evidence="1">Alginate export domain-containing protein</fullName>
    </recommendedName>
</protein>
<proteinExistence type="predicted"/>
<organism evidence="2 3">
    <name type="scientific">Fulvivirga kasyanovii</name>
    <dbReference type="NCBI Taxonomy" id="396812"/>
    <lineage>
        <taxon>Bacteria</taxon>
        <taxon>Pseudomonadati</taxon>
        <taxon>Bacteroidota</taxon>
        <taxon>Cytophagia</taxon>
        <taxon>Cytophagales</taxon>
        <taxon>Fulvivirgaceae</taxon>
        <taxon>Fulvivirga</taxon>
    </lineage>
</organism>
<evidence type="ECO:0000313" key="2">
    <source>
        <dbReference type="EMBL" id="MTI25713.1"/>
    </source>
</evidence>
<dbReference type="Proteomes" id="UP000798808">
    <property type="component" value="Unassembled WGS sequence"/>
</dbReference>
<dbReference type="EMBL" id="SMLW01000535">
    <property type="protein sequence ID" value="MTI25713.1"/>
    <property type="molecule type" value="Genomic_DNA"/>
</dbReference>
<dbReference type="InterPro" id="IPR025388">
    <property type="entry name" value="Alginate_export_dom"/>
</dbReference>
<dbReference type="Pfam" id="PF13372">
    <property type="entry name" value="Alginate_exp"/>
    <property type="match status" value="1"/>
</dbReference>
<feature type="domain" description="Alginate export" evidence="1">
    <location>
        <begin position="41"/>
        <end position="407"/>
    </location>
</feature>
<evidence type="ECO:0000259" key="1">
    <source>
        <dbReference type="Pfam" id="PF13372"/>
    </source>
</evidence>
<dbReference type="Gene3D" id="2.40.160.100">
    <property type="match status" value="1"/>
</dbReference>
<sequence>MRRRPKHLRRNKPFDMNRNTYKILFLSIAFILAIDCAQAQFNVSANFRARSEYRDGSRILLDDTREPTFVSSQRTRLITNYKDDRFEINIAIQNARIWGADDERANVPNINLAEGWVKYYLSEDKEGFAVKVGRQHLVLDDGRIFGMRNWNDIAVSHDLAMLEFNKSDWDIKLAGGYNNDGNKYEESAYDVNYYKYLAVLWANRQISSNLSASILTSVDGNEDPDDFKKVYPRYTSGVYLKGGNKKSAFGVQASFYYQYGEHTSGLKQRAYMYSVIPTYNINKKLKAVAGINFFSGNDQVDPDGTNRSFNKLFGDGHRYYGYMDYFLNIESNTNGGGVRNTFASLFYKFSNKSELEISYHNFAFGGNYMDPETLDAADNQLGNEIDLQFKHKINDYLSTRVTYATMFATSSMELIKGGDHERYQQWIAVMLIAKPQLFSSDKKDQ</sequence>
<gene>
    <name evidence="2" type="ORF">E1163_12225</name>
</gene>
<evidence type="ECO:0000313" key="3">
    <source>
        <dbReference type="Proteomes" id="UP000798808"/>
    </source>
</evidence>
<name>A0ABW9RQY8_9BACT</name>
<comment type="caution">
    <text evidence="2">The sequence shown here is derived from an EMBL/GenBank/DDBJ whole genome shotgun (WGS) entry which is preliminary data.</text>
</comment>
<keyword evidence="3" id="KW-1185">Reference proteome</keyword>
<reference evidence="2 3" key="1">
    <citation type="submission" date="2019-02" db="EMBL/GenBank/DDBJ databases">
        <authorList>
            <person name="Goldberg S.R."/>
            <person name="Haltli B.A."/>
            <person name="Correa H."/>
            <person name="Russell K.G."/>
        </authorList>
    </citation>
    <scope>NUCLEOTIDE SEQUENCE [LARGE SCALE GENOMIC DNA]</scope>
    <source>
        <strain evidence="2 3">JCM 16186</strain>
    </source>
</reference>
<accession>A0ABW9RQY8</accession>